<dbReference type="EC" id="1.1.1.81" evidence="3"/>
<organism evidence="3 4">
    <name type="scientific">Candidatus Thiodiazotropha endolucinida</name>
    <dbReference type="NCBI Taxonomy" id="1655433"/>
    <lineage>
        <taxon>Bacteria</taxon>
        <taxon>Pseudomonadati</taxon>
        <taxon>Pseudomonadota</taxon>
        <taxon>Gammaproteobacteria</taxon>
        <taxon>Chromatiales</taxon>
        <taxon>Sedimenticolaceae</taxon>
        <taxon>Candidatus Thiodiazotropha</taxon>
    </lineage>
</organism>
<keyword evidence="3" id="KW-0560">Oxidoreductase</keyword>
<evidence type="ECO:0000313" key="3">
    <source>
        <dbReference type="EMBL" id="ODJ88560.1"/>
    </source>
</evidence>
<dbReference type="PANTHER" id="PTHR12227">
    <property type="entry name" value="GLYCERATE KINASE"/>
    <property type="match status" value="1"/>
</dbReference>
<evidence type="ECO:0000313" key="4">
    <source>
        <dbReference type="Proteomes" id="UP000094769"/>
    </source>
</evidence>
<dbReference type="InterPro" id="IPR025286">
    <property type="entry name" value="MOFRL_assoc_dom"/>
</dbReference>
<keyword evidence="3" id="KW-0670">Pyruvate</keyword>
<feature type="domain" description="MOFRL" evidence="1">
    <location>
        <begin position="302"/>
        <end position="407"/>
    </location>
</feature>
<dbReference type="AlphaFoldDB" id="A0A7Z0VMX6"/>
<dbReference type="Pfam" id="PF13660">
    <property type="entry name" value="DUF4147"/>
    <property type="match status" value="1"/>
</dbReference>
<dbReference type="Gene3D" id="3.40.1480.10">
    <property type="entry name" value="MOFRL domain"/>
    <property type="match status" value="1"/>
</dbReference>
<dbReference type="SUPFAM" id="SSF82544">
    <property type="entry name" value="GckA/TtuD-like"/>
    <property type="match status" value="1"/>
</dbReference>
<evidence type="ECO:0000259" key="2">
    <source>
        <dbReference type="Pfam" id="PF13660"/>
    </source>
</evidence>
<feature type="domain" description="MOFRL-associated" evidence="2">
    <location>
        <begin position="15"/>
        <end position="217"/>
    </location>
</feature>
<keyword evidence="4" id="KW-1185">Reference proteome</keyword>
<dbReference type="GO" id="GO:0008887">
    <property type="term" value="F:glycerate kinase activity"/>
    <property type="evidence" value="ECO:0007669"/>
    <property type="project" value="InterPro"/>
</dbReference>
<evidence type="ECO:0000259" key="1">
    <source>
        <dbReference type="Pfam" id="PF05161"/>
    </source>
</evidence>
<proteinExistence type="predicted"/>
<dbReference type="RefSeq" id="WP_069121888.1">
    <property type="nucleotide sequence ID" value="NZ_MARB01000005.1"/>
</dbReference>
<protein>
    <submittedName>
        <fullName evidence="3">Putative hydroxypyruvate reductase</fullName>
        <ecNumber evidence="3">1.1.1.81</ecNumber>
    </submittedName>
</protein>
<dbReference type="GO" id="GO:0016618">
    <property type="term" value="F:hydroxypyruvate reductase [NAD(P)H] activity"/>
    <property type="evidence" value="ECO:0007669"/>
    <property type="project" value="UniProtKB-EC"/>
</dbReference>
<dbReference type="InterPro" id="IPR039760">
    <property type="entry name" value="MOFRL_protein"/>
</dbReference>
<dbReference type="InterPro" id="IPR038614">
    <property type="entry name" value="GK_N_sf"/>
</dbReference>
<gene>
    <name evidence="3" type="primary">ttuD</name>
    <name evidence="3" type="ORF">CODIS_11060</name>
</gene>
<dbReference type="EMBL" id="MARB01000005">
    <property type="protein sequence ID" value="ODJ88560.1"/>
    <property type="molecule type" value="Genomic_DNA"/>
</dbReference>
<dbReference type="PANTHER" id="PTHR12227:SF0">
    <property type="entry name" value="GLYCERATE KINASE"/>
    <property type="match status" value="1"/>
</dbReference>
<sequence>MSSLEQRAHYRGSLIAIYQAALKRVEGRISVSNWLKQNPFQGPLRVIAIGKAAQSMLYGAYDVLNDRIDQALIISKQGHIDPTWCRQHGCITHQSAHPIPDESSLQAGRKLLDFIADGSELPLLFLISGGASSLVEMAIDGVGLEDLARVNGWMLGSGLDILQMNTIRKALSRIKGGGLLAFLEQTEVVGLVISDVPGDDPATIGSGLLTPDGDLAERLAALSLPSWLQDKLQRWERPRITMSTSQPRLEIIANLQMALEAAAEYASGMGYRVSRREDFLSGDAADRGKSLAQELLQGPPGIVIWGGETTVALPPNPGQGGRNQHLALAAARELAGAQDCYLLAAGTDGSDGPTEDAGAVVDGGTVARAALHGEKPERAIANADSGRFLEASGDLISTGPTGTNVMDLVIGLRV</sequence>
<dbReference type="Proteomes" id="UP000094769">
    <property type="component" value="Unassembled WGS sequence"/>
</dbReference>
<dbReference type="InterPro" id="IPR007835">
    <property type="entry name" value="MOFRL"/>
</dbReference>
<dbReference type="OrthoDB" id="9766552at2"/>
<reference evidence="3 4" key="1">
    <citation type="submission" date="2016-06" db="EMBL/GenBank/DDBJ databases">
        <title>Genome sequence of endosymbiont of Candidatus Endolucinida thiodiazotropha.</title>
        <authorList>
            <person name="Poehlein A."/>
            <person name="Koenig S."/>
            <person name="Heiden S.E."/>
            <person name="Thuermer A."/>
            <person name="Voget S."/>
            <person name="Daniel R."/>
            <person name="Markert S."/>
            <person name="Gros O."/>
            <person name="Schweder T."/>
        </authorList>
    </citation>
    <scope>NUCLEOTIDE SEQUENCE [LARGE SCALE GENOMIC DNA]</scope>
    <source>
        <strain evidence="3 4">COS</strain>
    </source>
</reference>
<dbReference type="Pfam" id="PF05161">
    <property type="entry name" value="MOFRL"/>
    <property type="match status" value="1"/>
</dbReference>
<dbReference type="GO" id="GO:0005737">
    <property type="term" value="C:cytoplasm"/>
    <property type="evidence" value="ECO:0007669"/>
    <property type="project" value="TreeGrafter"/>
</dbReference>
<comment type="caution">
    <text evidence="3">The sequence shown here is derived from an EMBL/GenBank/DDBJ whole genome shotgun (WGS) entry which is preliminary data.</text>
</comment>
<accession>A0A7Z0VMX6</accession>
<dbReference type="InterPro" id="IPR037035">
    <property type="entry name" value="GK-like_C_sf"/>
</dbReference>
<name>A0A7Z0VMX6_9GAMM</name>
<dbReference type="Gene3D" id="3.40.50.10180">
    <property type="entry name" value="Glycerate kinase, MOFRL-like N-terminal domain"/>
    <property type="match status" value="1"/>
</dbReference>